<dbReference type="GeneID" id="8097024"/>
<dbReference type="RefSeq" id="WP_015850273.1">
    <property type="nucleotide sequence ID" value="NC_012883.1"/>
</dbReference>
<accession>C6A076</accession>
<dbReference type="AlphaFoldDB" id="C6A076"/>
<proteinExistence type="predicted"/>
<dbReference type="EMBL" id="CP001463">
    <property type="protein sequence ID" value="ACS91057.1"/>
    <property type="molecule type" value="Genomic_DNA"/>
</dbReference>
<organism evidence="1 2">
    <name type="scientific">Thermococcus sibiricus (strain DSM 12597 / MM 739)</name>
    <dbReference type="NCBI Taxonomy" id="604354"/>
    <lineage>
        <taxon>Archaea</taxon>
        <taxon>Methanobacteriati</taxon>
        <taxon>Methanobacteriota</taxon>
        <taxon>Thermococci</taxon>
        <taxon>Thermococcales</taxon>
        <taxon>Thermococcaceae</taxon>
        <taxon>Thermococcus</taxon>
    </lineage>
</organism>
<name>C6A076_THESM</name>
<dbReference type="STRING" id="604354.TSIB_2010"/>
<evidence type="ECO:0000313" key="1">
    <source>
        <dbReference type="EMBL" id="ACS91057.1"/>
    </source>
</evidence>
<dbReference type="KEGG" id="tsi:TSIB_2010"/>
<reference evidence="1 2" key="1">
    <citation type="journal article" date="2009" name="Appl. Environ. Microbiol.">
        <title>Metabolic versatility and indigenous origin of the archaeon Thermococcus sibiricus, isolated from a siberian oil reservoir, as revealed by genome analysis.</title>
        <authorList>
            <person name="Mardanov A.V."/>
            <person name="Ravin N.V."/>
            <person name="Svetlitchnyi V.A."/>
            <person name="Beletsky A.V."/>
            <person name="Miroshnichenko M.L."/>
            <person name="Bonch-Osmolovskaya E.A."/>
            <person name="Skryabin K.G."/>
        </authorList>
    </citation>
    <scope>NUCLEOTIDE SEQUENCE [LARGE SCALE GENOMIC DNA]</scope>
    <source>
        <strain evidence="2">DSM 12597 / MM 739</strain>
    </source>
</reference>
<protein>
    <submittedName>
        <fullName evidence="1">Uncharacterized protein</fullName>
    </submittedName>
</protein>
<dbReference type="HOGENOM" id="CLU_2713060_0_0_2"/>
<sequence>MEGEHVRTRGGEVRDFGSRNFHENTLSIKNIKCCGVAEQLTQFGGYLLNWRCSNLIKDFWLSFNSYSKLNEW</sequence>
<keyword evidence="2" id="KW-1185">Reference proteome</keyword>
<dbReference type="Proteomes" id="UP000009079">
    <property type="component" value="Chromosome"/>
</dbReference>
<gene>
    <name evidence="1" type="ordered locus">TSIB_2010</name>
</gene>
<evidence type="ECO:0000313" key="2">
    <source>
        <dbReference type="Proteomes" id="UP000009079"/>
    </source>
</evidence>